<feature type="chain" id="PRO_5043701505" evidence="1">
    <location>
        <begin position="24"/>
        <end position="312"/>
    </location>
</feature>
<organism evidence="2 3">
    <name type="scientific">Rapidithrix thailandica</name>
    <dbReference type="NCBI Taxonomy" id="413964"/>
    <lineage>
        <taxon>Bacteria</taxon>
        <taxon>Pseudomonadati</taxon>
        <taxon>Bacteroidota</taxon>
        <taxon>Cytophagia</taxon>
        <taxon>Cytophagales</taxon>
        <taxon>Flammeovirgaceae</taxon>
        <taxon>Rapidithrix</taxon>
    </lineage>
</organism>
<evidence type="ECO:0000256" key="1">
    <source>
        <dbReference type="SAM" id="SignalP"/>
    </source>
</evidence>
<proteinExistence type="predicted"/>
<protein>
    <submittedName>
        <fullName evidence="2">Uncharacterized protein</fullName>
    </submittedName>
</protein>
<name>A0AAW9S2B3_9BACT</name>
<dbReference type="AlphaFoldDB" id="A0AAW9S2B3"/>
<keyword evidence="1" id="KW-0732">Signal</keyword>
<comment type="caution">
    <text evidence="2">The sequence shown here is derived from an EMBL/GenBank/DDBJ whole genome shotgun (WGS) entry which is preliminary data.</text>
</comment>
<dbReference type="Proteomes" id="UP001403385">
    <property type="component" value="Unassembled WGS sequence"/>
</dbReference>
<keyword evidence="3" id="KW-1185">Reference proteome</keyword>
<dbReference type="EMBL" id="JBDKWZ010000001">
    <property type="protein sequence ID" value="MEN7546499.1"/>
    <property type="molecule type" value="Genomic_DNA"/>
</dbReference>
<evidence type="ECO:0000313" key="3">
    <source>
        <dbReference type="Proteomes" id="UP001403385"/>
    </source>
</evidence>
<feature type="signal peptide" evidence="1">
    <location>
        <begin position="1"/>
        <end position="23"/>
    </location>
</feature>
<reference evidence="2 3" key="1">
    <citation type="submission" date="2024-04" db="EMBL/GenBank/DDBJ databases">
        <title>Novel genus in family Flammeovirgaceae.</title>
        <authorList>
            <person name="Nguyen T.H."/>
            <person name="Vuong T.Q."/>
            <person name="Le H."/>
            <person name="Kim S.-G."/>
        </authorList>
    </citation>
    <scope>NUCLEOTIDE SEQUENCE [LARGE SCALE GENOMIC DNA]</scope>
    <source>
        <strain evidence="2 3">JCM 23209</strain>
    </source>
</reference>
<evidence type="ECO:0000313" key="2">
    <source>
        <dbReference type="EMBL" id="MEN7546499.1"/>
    </source>
</evidence>
<dbReference type="RefSeq" id="WP_346819285.1">
    <property type="nucleotide sequence ID" value="NZ_JBDKWZ010000001.1"/>
</dbReference>
<gene>
    <name evidence="2" type="ORF">AAG747_01180</name>
</gene>
<sequence>MNAKQFTPLMILLCTLLSLHASAQSYAFKVLGSKGEVTANGTPLKVGSTLSSSQTIKIAGTAYLGLAHNSGKTLEITQAGTYKVSELQKKVTSGNSSLAGQYAKLVINELTNAKAKNNRFNQRVKTGSVTRATLTESPVQMMLPESIKALDGNITLKWYLKEEADTSETVRYKITVKNIFRDVLLEAETEQSQFNLDLQDGELKGNKALLYTVTVVGNEKLSSDDHVIKRLSNKEKAEIDEALKAFPDDESAIGQLILGTYFEDKELYANSIYVFEKAIATSGIEEFKSYYQAFLDRNYLSKKSREQLAQKF</sequence>
<accession>A0AAW9S2B3</accession>